<accession>A0A1C0TN67</accession>
<proteinExistence type="predicted"/>
<gene>
    <name evidence="1" type="ORF">A7985_17485</name>
</gene>
<evidence type="ECO:0000313" key="1">
    <source>
        <dbReference type="EMBL" id="OCQ20221.1"/>
    </source>
</evidence>
<sequence length="65" mass="7436">MGRLKKSQPINKKFAFKLNSTTKKYRIEFTSNLAKLTIYQVPFNCCALKFGDLSVGGYDIHVFTN</sequence>
<protein>
    <submittedName>
        <fullName evidence="1">Uncharacterized protein</fullName>
    </submittedName>
</protein>
<dbReference type="EMBL" id="MAUJ01000006">
    <property type="protein sequence ID" value="OCQ20221.1"/>
    <property type="molecule type" value="Genomic_DNA"/>
</dbReference>
<evidence type="ECO:0000313" key="2">
    <source>
        <dbReference type="Proteomes" id="UP000093366"/>
    </source>
</evidence>
<comment type="caution">
    <text evidence="1">The sequence shown here is derived from an EMBL/GenBank/DDBJ whole genome shotgun (WGS) entry which is preliminary data.</text>
</comment>
<reference evidence="2" key="1">
    <citation type="submission" date="2016-07" db="EMBL/GenBank/DDBJ databases">
        <authorList>
            <person name="Florea S."/>
            <person name="Webb J.S."/>
            <person name="Jaromczyk J."/>
            <person name="Schardl C.L."/>
        </authorList>
    </citation>
    <scope>NUCLEOTIDE SEQUENCE [LARGE SCALE GENOMIC DNA]</scope>
    <source>
        <strain evidence="2">IPB1</strain>
    </source>
</reference>
<name>A0A1C0TN67_9GAMM</name>
<organism evidence="1 2">
    <name type="scientific">Pseudoalteromonas luteoviolacea</name>
    <dbReference type="NCBI Taxonomy" id="43657"/>
    <lineage>
        <taxon>Bacteria</taxon>
        <taxon>Pseudomonadati</taxon>
        <taxon>Pseudomonadota</taxon>
        <taxon>Gammaproteobacteria</taxon>
        <taxon>Alteromonadales</taxon>
        <taxon>Pseudoalteromonadaceae</taxon>
        <taxon>Pseudoalteromonas</taxon>
    </lineage>
</organism>
<dbReference type="AlphaFoldDB" id="A0A1C0TN67"/>
<dbReference type="Proteomes" id="UP000093366">
    <property type="component" value="Unassembled WGS sequence"/>
</dbReference>